<dbReference type="AlphaFoldDB" id="A0A8K0R663"/>
<keyword evidence="6" id="KW-0235">DNA replication</keyword>
<dbReference type="InterPro" id="IPR029071">
    <property type="entry name" value="Ubiquitin-like_domsf"/>
</dbReference>
<evidence type="ECO:0000256" key="7">
    <source>
        <dbReference type="ARBA" id="ARBA00022741"/>
    </source>
</evidence>
<feature type="region of interest" description="Disordered" evidence="13">
    <location>
        <begin position="596"/>
        <end position="639"/>
    </location>
</feature>
<dbReference type="GO" id="GO:0051028">
    <property type="term" value="P:mRNA transport"/>
    <property type="evidence" value="ECO:0007669"/>
    <property type="project" value="UniProtKB-KW"/>
</dbReference>
<reference evidence="15" key="1">
    <citation type="journal article" date="2021" name="Nat. Commun.">
        <title>Genetic determinants of endophytism in the Arabidopsis root mycobiome.</title>
        <authorList>
            <person name="Mesny F."/>
            <person name="Miyauchi S."/>
            <person name="Thiergart T."/>
            <person name="Pickel B."/>
            <person name="Atanasova L."/>
            <person name="Karlsson M."/>
            <person name="Huettel B."/>
            <person name="Barry K.W."/>
            <person name="Haridas S."/>
            <person name="Chen C."/>
            <person name="Bauer D."/>
            <person name="Andreopoulos W."/>
            <person name="Pangilinan J."/>
            <person name="LaButti K."/>
            <person name="Riley R."/>
            <person name="Lipzen A."/>
            <person name="Clum A."/>
            <person name="Drula E."/>
            <person name="Henrissat B."/>
            <person name="Kohler A."/>
            <person name="Grigoriev I.V."/>
            <person name="Martin F.M."/>
            <person name="Hacquard S."/>
        </authorList>
    </citation>
    <scope>NUCLEOTIDE SEQUENCE</scope>
    <source>
        <strain evidence="15">MPI-SDFR-AT-0120</strain>
    </source>
</reference>
<keyword evidence="8" id="KW-0813">Transport</keyword>
<protein>
    <recommendedName>
        <fullName evidence="5">Nuclear protein localization protein 4</fullName>
    </recommendedName>
</protein>
<dbReference type="InterPro" id="IPR027417">
    <property type="entry name" value="P-loop_NTPase"/>
</dbReference>
<dbReference type="InterPro" id="IPR016563">
    <property type="entry name" value="Npl4"/>
</dbReference>
<evidence type="ECO:0000313" key="15">
    <source>
        <dbReference type="EMBL" id="KAH7087067.1"/>
    </source>
</evidence>
<keyword evidence="10" id="KW-0811">Translocation</keyword>
<evidence type="ECO:0000256" key="2">
    <source>
        <dbReference type="ARBA" id="ARBA00004556"/>
    </source>
</evidence>
<keyword evidence="7" id="KW-0547">Nucleotide-binding</keyword>
<evidence type="ECO:0000256" key="13">
    <source>
        <dbReference type="SAM" id="MobiDB-lite"/>
    </source>
</evidence>
<dbReference type="InterPro" id="IPR008921">
    <property type="entry name" value="DNA_pol3_clamp-load_cplx_C"/>
</dbReference>
<dbReference type="PANTHER" id="PTHR12710:SF0">
    <property type="entry name" value="NUCLEAR PROTEIN LOCALIZATION PROTEIN 4 HOMOLOG"/>
    <property type="match status" value="1"/>
</dbReference>
<feature type="domain" description="MPN" evidence="14">
    <location>
        <begin position="253"/>
        <end position="390"/>
    </location>
</feature>
<dbReference type="GO" id="GO:0031965">
    <property type="term" value="C:nuclear membrane"/>
    <property type="evidence" value="ECO:0007669"/>
    <property type="project" value="UniProtKB-SubCell"/>
</dbReference>
<keyword evidence="10" id="KW-0653">Protein transport</keyword>
<dbReference type="Gene3D" id="3.10.20.90">
    <property type="entry name" value="Phosphatidylinositol 3-kinase Catalytic Subunit, Chain A, domain 1"/>
    <property type="match status" value="1"/>
</dbReference>
<comment type="function">
    <text evidence="12">Involved in the import of nuclear-targeted proteins into the nucleus and the export of poly(A) RNA out of the nucleus. Has a role in the endoplasmic reticulum-associated degradation (ERAD) pathway.</text>
</comment>
<evidence type="ECO:0000256" key="6">
    <source>
        <dbReference type="ARBA" id="ARBA00022705"/>
    </source>
</evidence>
<comment type="similarity">
    <text evidence="3">Belongs to the activator 1 small subunits family.</text>
</comment>
<dbReference type="Pfam" id="PF00004">
    <property type="entry name" value="AAA"/>
    <property type="match status" value="1"/>
</dbReference>
<dbReference type="GO" id="GO:0015031">
    <property type="term" value="P:protein transport"/>
    <property type="evidence" value="ECO:0007669"/>
    <property type="project" value="UniProtKB-KW"/>
</dbReference>
<gene>
    <name evidence="15" type="ORF">FB567DRAFT_443695</name>
</gene>
<dbReference type="Pfam" id="PF08542">
    <property type="entry name" value="Rep_fac_C"/>
    <property type="match status" value="1"/>
</dbReference>
<dbReference type="Gene3D" id="1.10.8.60">
    <property type="match status" value="1"/>
</dbReference>
<dbReference type="GO" id="GO:0048471">
    <property type="term" value="C:perinuclear region of cytoplasm"/>
    <property type="evidence" value="ECO:0007669"/>
    <property type="project" value="UniProtKB-SubCell"/>
</dbReference>
<evidence type="ECO:0000259" key="14">
    <source>
        <dbReference type="PROSITE" id="PS50249"/>
    </source>
</evidence>
<evidence type="ECO:0000256" key="10">
    <source>
        <dbReference type="ARBA" id="ARBA00023010"/>
    </source>
</evidence>
<dbReference type="Proteomes" id="UP000813461">
    <property type="component" value="Unassembled WGS sequence"/>
</dbReference>
<dbReference type="CDD" id="cd18140">
    <property type="entry name" value="HLD_clamp_RFC"/>
    <property type="match status" value="1"/>
</dbReference>
<dbReference type="SUPFAM" id="SSF52540">
    <property type="entry name" value="P-loop containing nucleoside triphosphate hydrolases"/>
    <property type="match status" value="1"/>
</dbReference>
<evidence type="ECO:0000256" key="11">
    <source>
        <dbReference type="ARBA" id="ARBA00023242"/>
    </source>
</evidence>
<dbReference type="SUPFAM" id="SSF48019">
    <property type="entry name" value="post-AAA+ oligomerization domain-like"/>
    <property type="match status" value="1"/>
</dbReference>
<dbReference type="PANTHER" id="PTHR12710">
    <property type="entry name" value="NUCLEAR PROTEIN LOCALIZATION 4"/>
    <property type="match status" value="1"/>
</dbReference>
<dbReference type="FunFam" id="1.20.272.10:FF:000011">
    <property type="entry name" value="Replication factor C subunit 2"/>
    <property type="match status" value="1"/>
</dbReference>
<feature type="compositionally biased region" description="Polar residues" evidence="13">
    <location>
        <begin position="629"/>
        <end position="639"/>
    </location>
</feature>
<comment type="caution">
    <text evidence="15">The sequence shown here is derived from an EMBL/GenBank/DDBJ whole genome shotgun (WGS) entry which is preliminary data.</text>
</comment>
<dbReference type="GO" id="GO:0003677">
    <property type="term" value="F:DNA binding"/>
    <property type="evidence" value="ECO:0007669"/>
    <property type="project" value="InterPro"/>
</dbReference>
<dbReference type="GO" id="GO:0006271">
    <property type="term" value="P:DNA strand elongation involved in DNA replication"/>
    <property type="evidence" value="ECO:0007669"/>
    <property type="project" value="UniProtKB-ARBA"/>
</dbReference>
<dbReference type="Gene3D" id="1.20.272.10">
    <property type="match status" value="1"/>
</dbReference>
<dbReference type="GO" id="GO:0006511">
    <property type="term" value="P:ubiquitin-dependent protein catabolic process"/>
    <property type="evidence" value="ECO:0007669"/>
    <property type="project" value="InterPro"/>
</dbReference>
<evidence type="ECO:0000256" key="1">
    <source>
        <dbReference type="ARBA" id="ARBA00004335"/>
    </source>
</evidence>
<comment type="subcellular location">
    <subcellularLocation>
        <location evidence="2">Cytoplasm</location>
        <location evidence="2">Perinuclear region</location>
    </subcellularLocation>
    <subcellularLocation>
        <location evidence="1">Nucleus membrane</location>
        <topology evidence="1">Peripheral membrane protein</topology>
        <orientation evidence="1">Cytoplasmic side</orientation>
    </subcellularLocation>
</comment>
<dbReference type="SMART" id="SM00382">
    <property type="entry name" value="AAA"/>
    <property type="match status" value="1"/>
</dbReference>
<evidence type="ECO:0000256" key="9">
    <source>
        <dbReference type="ARBA" id="ARBA00022840"/>
    </source>
</evidence>
<dbReference type="Gene3D" id="3.40.50.300">
    <property type="entry name" value="P-loop containing nucleotide triphosphate hydrolases"/>
    <property type="match status" value="1"/>
</dbReference>
<evidence type="ECO:0000256" key="12">
    <source>
        <dbReference type="ARBA" id="ARBA00024703"/>
    </source>
</evidence>
<dbReference type="Pfam" id="PF05020">
    <property type="entry name" value="zf-NPL4"/>
    <property type="match status" value="1"/>
</dbReference>
<dbReference type="InterPro" id="IPR003959">
    <property type="entry name" value="ATPase_AAA_core"/>
</dbReference>
<dbReference type="InterPro" id="IPR003593">
    <property type="entry name" value="AAA+_ATPase"/>
</dbReference>
<proteinExistence type="inferred from homology"/>
<evidence type="ECO:0000313" key="16">
    <source>
        <dbReference type="Proteomes" id="UP000813461"/>
    </source>
</evidence>
<accession>A0A8K0R663</accession>
<dbReference type="InterPro" id="IPR007716">
    <property type="entry name" value="NPL4_Zn-bd_put"/>
</dbReference>
<keyword evidence="16" id="KW-1185">Reference proteome</keyword>
<dbReference type="GO" id="GO:0016887">
    <property type="term" value="F:ATP hydrolysis activity"/>
    <property type="evidence" value="ECO:0007669"/>
    <property type="project" value="InterPro"/>
</dbReference>
<feature type="compositionally biased region" description="Low complexity" evidence="13">
    <location>
        <begin position="602"/>
        <end position="618"/>
    </location>
</feature>
<keyword evidence="9" id="KW-0067">ATP-binding</keyword>
<dbReference type="PROSITE" id="PS50249">
    <property type="entry name" value="MPN"/>
    <property type="match status" value="1"/>
</dbReference>
<dbReference type="InterPro" id="IPR007717">
    <property type="entry name" value="NPL4_C"/>
</dbReference>
<evidence type="ECO:0000256" key="5">
    <source>
        <dbReference type="ARBA" id="ARBA00019709"/>
    </source>
</evidence>
<dbReference type="InterPro" id="IPR013748">
    <property type="entry name" value="Rep_factorC_C"/>
</dbReference>
<dbReference type="CDD" id="cd08061">
    <property type="entry name" value="MPN_NPL4"/>
    <property type="match status" value="1"/>
</dbReference>
<evidence type="ECO:0000256" key="4">
    <source>
        <dbReference type="ARBA" id="ARBA00011025"/>
    </source>
</evidence>
<dbReference type="GO" id="GO:0005524">
    <property type="term" value="F:ATP binding"/>
    <property type="evidence" value="ECO:0007669"/>
    <property type="project" value="UniProtKB-KW"/>
</dbReference>
<evidence type="ECO:0000256" key="8">
    <source>
        <dbReference type="ARBA" id="ARBA00022816"/>
    </source>
</evidence>
<dbReference type="FunFam" id="3.40.50.300:FF:000952">
    <property type="entry name" value="Replication factor C subunit 2"/>
    <property type="match status" value="1"/>
</dbReference>
<comment type="similarity">
    <text evidence="4">Belongs to the NPL4 family.</text>
</comment>
<dbReference type="EMBL" id="JAGMVJ010000010">
    <property type="protein sequence ID" value="KAH7087067.1"/>
    <property type="molecule type" value="Genomic_DNA"/>
</dbReference>
<dbReference type="GO" id="GO:0043130">
    <property type="term" value="F:ubiquitin binding"/>
    <property type="evidence" value="ECO:0007669"/>
    <property type="project" value="TreeGrafter"/>
</dbReference>
<dbReference type="InterPro" id="IPR047854">
    <property type="entry name" value="RFC_lid"/>
</dbReference>
<dbReference type="SUPFAM" id="SSF54236">
    <property type="entry name" value="Ubiquitin-like"/>
    <property type="match status" value="1"/>
</dbReference>
<dbReference type="GO" id="GO:0031625">
    <property type="term" value="F:ubiquitin protein ligase binding"/>
    <property type="evidence" value="ECO:0007669"/>
    <property type="project" value="TreeGrafter"/>
</dbReference>
<keyword evidence="8" id="KW-0509">mRNA transport</keyword>
<dbReference type="Pfam" id="PF05021">
    <property type="entry name" value="NPL4"/>
    <property type="match status" value="1"/>
</dbReference>
<organism evidence="15 16">
    <name type="scientific">Paraphoma chrysanthemicola</name>
    <dbReference type="NCBI Taxonomy" id="798071"/>
    <lineage>
        <taxon>Eukaryota</taxon>
        <taxon>Fungi</taxon>
        <taxon>Dikarya</taxon>
        <taxon>Ascomycota</taxon>
        <taxon>Pezizomycotina</taxon>
        <taxon>Dothideomycetes</taxon>
        <taxon>Pleosporomycetidae</taxon>
        <taxon>Pleosporales</taxon>
        <taxon>Pleosporineae</taxon>
        <taxon>Phaeosphaeriaceae</taxon>
        <taxon>Paraphoma</taxon>
    </lineage>
</organism>
<name>A0A8K0R663_9PLEO</name>
<dbReference type="OrthoDB" id="10251089at2759"/>
<keyword evidence="11" id="KW-0539">Nucleus</keyword>
<evidence type="ECO:0000256" key="3">
    <source>
        <dbReference type="ARBA" id="ARBA00005378"/>
    </source>
</evidence>
<dbReference type="CDD" id="cd00009">
    <property type="entry name" value="AAA"/>
    <property type="match status" value="1"/>
</dbReference>
<dbReference type="InterPro" id="IPR037518">
    <property type="entry name" value="MPN"/>
</dbReference>
<sequence>MILRFVSKEGQFRLTVEPTTTFPELLPQIADKLPKSVDLQSVTVSNKPHGGDARKIAELKGVSFKQVGLSHGAQLFLDFQDQSTVSNGHAPAPAIANRLNGKAVDASEVPTVPLGSPTQIIKNPWEVVRQSPLDDRLDRLDGKIARKRDVRMCTHGPKGMCDYCMPLEPYSAEYLAEKKIKHLSFHSYLRKVNSAKNRPELGSSYIPPLNEPYFRVRPDCPSGHKPFPEGICTKCQPSAISLKPQEYRMVDHVEFASIQVVDDLINFWRNTGCQRLGFLYGRYEEYTEVPLGTKAVVETIYEPPQVNEGDGISLGDWDNEKEIDEIAAQCGLQRVGVIFTDLLDADKGDGSVICKRHMDSYYLSSLEITFAARYQAKYPRPTKWSETGRFGSNFVTCVISGDDQGQIGISSYQASTAAVEMVRAEIIEPSAEPSVMLVQSEDDNDALNRARYIPEVFYRRINEHGANVQENAKPAFPVEYLFVTLTHGFPTQPNPLFTGGKFPIENREVMGEIADVSSLGKALNAKANGLALNTTSGLNAISNFHLLCFIHNLGILSKDEESLLFKVASTHDLSEGSALQHTGGWATLLTILKESGERPPKRSYQSPSSSQSASRGAAHLGERNRLMRQPSNGSDSDSVQLAKRLKGASLKGNRPKTLSEVTAQDNTIQILSRTLQSSNLPHMLFYGPPGTGKTSTILALAKQLYGPDLIKSRVLELNASDERGISIVRQKVKDFARQQLSVAPTYNVMVEDKDSADKGKMVRYRDKYPCPPFKIIVLDEADSMTQDAQSALRRTMETYSKMTRFCLVCNYVTRIIDPLASRCSKFRFKSLDQGNAVRRVEDIAKLEGVRLDDGVSEELVRVADGDLRKAITFLQSAARLVGAIQANSTATSAARGKKRVVDDEDEMDIDTPSSTTTSPSITLDQIAEIAGVIPAPTLLTLSSSLYPKSASKSIRYAEIAKVVENMIAEGWSATQTVSQLYEKVMFDEGIEDIKKVRLVGVFSETDKRLVDGGDEHLAVLDLGVRVAGVLCGA</sequence>